<dbReference type="EMBL" id="MLIS01000202">
    <property type="protein sequence ID" value="OHU75703.1"/>
    <property type="molecule type" value="Genomic_DNA"/>
</dbReference>
<dbReference type="InterPro" id="IPR001584">
    <property type="entry name" value="Integrase_cat-core"/>
</dbReference>
<name>A0A1S1LZH4_MYCCH</name>
<evidence type="ECO:0000313" key="3">
    <source>
        <dbReference type="Proteomes" id="UP000179441"/>
    </source>
</evidence>
<gene>
    <name evidence="2" type="ORF">BKG84_27470</name>
</gene>
<comment type="caution">
    <text evidence="2">The sequence shown here is derived from an EMBL/GenBank/DDBJ whole genome shotgun (WGS) entry which is preliminary data.</text>
</comment>
<organism evidence="2 3">
    <name type="scientific">Mycobacteroides chelonae</name>
    <name type="common">Mycobacterium chelonae</name>
    <dbReference type="NCBI Taxonomy" id="1774"/>
    <lineage>
        <taxon>Bacteria</taxon>
        <taxon>Bacillati</taxon>
        <taxon>Actinomycetota</taxon>
        <taxon>Actinomycetes</taxon>
        <taxon>Mycobacteriales</taxon>
        <taxon>Mycobacteriaceae</taxon>
        <taxon>Mycobacteroides</taxon>
    </lineage>
</organism>
<protein>
    <submittedName>
        <fullName evidence="2">Transcriptional regulator</fullName>
    </submittedName>
</protein>
<evidence type="ECO:0000313" key="2">
    <source>
        <dbReference type="EMBL" id="OHU75703.1"/>
    </source>
</evidence>
<evidence type="ECO:0000259" key="1">
    <source>
        <dbReference type="PROSITE" id="PS50994"/>
    </source>
</evidence>
<dbReference type="PANTHER" id="PTHR35004:SF7">
    <property type="entry name" value="INTEGRASE PROTEIN"/>
    <property type="match status" value="1"/>
</dbReference>
<proteinExistence type="predicted"/>
<dbReference type="PROSITE" id="PS50994">
    <property type="entry name" value="INTEGRASE"/>
    <property type="match status" value="1"/>
</dbReference>
<dbReference type="Proteomes" id="UP000179441">
    <property type="component" value="Unassembled WGS sequence"/>
</dbReference>
<feature type="non-terminal residue" evidence="2">
    <location>
        <position position="322"/>
    </location>
</feature>
<sequence>MPPLIEPFIEYCRIRLAEDPHLWASTLFDELVEMGFTGSYPSLTAAIRTHGLRPHCEPCQSVKGRDVAVIDHPPGVETQWDWIELPDPPVSWEAGRHAHLLVGALAHSSRWRAALAPAEDFAHLVEAIEQVTVRLGGVTRRWRFDRMSTVCHPESGRMSAAFAGVAKHYGVGVDICPPRKGNRKGVVEKSNHAAAQRWWRTVADDCTIEAAQASLDRLCVRLDGRRRRRDGQPTTVGALAAAEPLRALPGYSYPAELAEQRKVSAQGLVSWRGNHYSVPPGLSGAIVTVTHRLGSETIGLATDSGVVIAAHHRAIDGAGALV</sequence>
<dbReference type="AlphaFoldDB" id="A0A1S1LZH4"/>
<dbReference type="InterPro" id="IPR054353">
    <property type="entry name" value="IstA-like_C"/>
</dbReference>
<dbReference type="PANTHER" id="PTHR35004">
    <property type="entry name" value="TRANSPOSASE RV3428C-RELATED"/>
    <property type="match status" value="1"/>
</dbReference>
<accession>A0A1S1LZH4</accession>
<keyword evidence="3" id="KW-1185">Reference proteome</keyword>
<feature type="domain" description="Integrase catalytic" evidence="1">
    <location>
        <begin position="70"/>
        <end position="252"/>
    </location>
</feature>
<dbReference type="GO" id="GO:0015074">
    <property type="term" value="P:DNA integration"/>
    <property type="evidence" value="ECO:0007669"/>
    <property type="project" value="InterPro"/>
</dbReference>
<dbReference type="Pfam" id="PF22483">
    <property type="entry name" value="Mu-transpos_C_2"/>
    <property type="match status" value="1"/>
</dbReference>
<reference evidence="2 3" key="1">
    <citation type="submission" date="2016-10" db="EMBL/GenBank/DDBJ databases">
        <title>Evaluation of Human, Veterinary and Environmental Mycobacterium chelonae Isolates by Core Genome Phylogenomic Analysis, Targeted Gene Comparison, and Anti-microbial Susceptibility Patterns: A Tale of Mistaken Identities.</title>
        <authorList>
            <person name="Fogelson S.B."/>
            <person name="Camus A.C."/>
            <person name="Lorenz W."/>
            <person name="Vasireddy R."/>
            <person name="Vasireddy S."/>
            <person name="Smith T."/>
            <person name="Brown-Elliott B.A."/>
            <person name="Wallace R.J.Jr."/>
            <person name="Hasan N.A."/>
            <person name="Reischl U."/>
            <person name="Sanchez S."/>
        </authorList>
    </citation>
    <scope>NUCLEOTIDE SEQUENCE [LARGE SCALE GENOMIC DNA]</scope>
    <source>
        <strain evidence="2 3">15518</strain>
    </source>
</reference>